<evidence type="ECO:0000313" key="2">
    <source>
        <dbReference type="Proteomes" id="UP000000304"/>
    </source>
</evidence>
<dbReference type="HOGENOM" id="CLU_1994992_0_0_1"/>
<evidence type="ECO:0000313" key="1">
    <source>
        <dbReference type="EMBL" id="EDX10765.1"/>
    </source>
</evidence>
<proteinExistence type="predicted"/>
<dbReference type="AlphaFoldDB" id="B4QMX3"/>
<accession>B4QMX3</accession>
<dbReference type="Proteomes" id="UP000000304">
    <property type="component" value="Chromosome 3L"/>
</dbReference>
<protein>
    <submittedName>
        <fullName evidence="1">GD12447</fullName>
    </submittedName>
</protein>
<name>B4QMX3_DROSI</name>
<dbReference type="OMA" id="WRYIRNS"/>
<dbReference type="EMBL" id="CM000363">
    <property type="protein sequence ID" value="EDX10765.1"/>
    <property type="molecule type" value="Genomic_DNA"/>
</dbReference>
<reference evidence="1 2" key="1">
    <citation type="journal article" date="2007" name="Nature">
        <title>Evolution of genes and genomes on the Drosophila phylogeny.</title>
        <authorList>
            <consortium name="Drosophila 12 Genomes Consortium"/>
            <person name="Clark A.G."/>
            <person name="Eisen M.B."/>
            <person name="Smith D.R."/>
            <person name="Bergman C.M."/>
            <person name="Oliver B."/>
            <person name="Markow T.A."/>
            <person name="Kaufman T.C."/>
            <person name="Kellis M."/>
            <person name="Gelbart W."/>
            <person name="Iyer V.N."/>
            <person name="Pollard D.A."/>
            <person name="Sackton T.B."/>
            <person name="Larracuente A.M."/>
            <person name="Singh N.D."/>
            <person name="Abad J.P."/>
            <person name="Abt D.N."/>
            <person name="Adryan B."/>
            <person name="Aguade M."/>
            <person name="Akashi H."/>
            <person name="Anderson W.W."/>
            <person name="Aquadro C.F."/>
            <person name="Ardell D.H."/>
            <person name="Arguello R."/>
            <person name="Artieri C.G."/>
            <person name="Barbash D.A."/>
            <person name="Barker D."/>
            <person name="Barsanti P."/>
            <person name="Batterham P."/>
            <person name="Batzoglou S."/>
            <person name="Begun D."/>
            <person name="Bhutkar A."/>
            <person name="Blanco E."/>
            <person name="Bosak S.A."/>
            <person name="Bradley R.K."/>
            <person name="Brand A.D."/>
            <person name="Brent M.R."/>
            <person name="Brooks A.N."/>
            <person name="Brown R.H."/>
            <person name="Butlin R.K."/>
            <person name="Caggese C."/>
            <person name="Calvi B.R."/>
            <person name="Bernardo de Carvalho A."/>
            <person name="Caspi A."/>
            <person name="Castrezana S."/>
            <person name="Celniker S.E."/>
            <person name="Chang J.L."/>
            <person name="Chapple C."/>
            <person name="Chatterji S."/>
            <person name="Chinwalla A."/>
            <person name="Civetta A."/>
            <person name="Clifton S.W."/>
            <person name="Comeron J.M."/>
            <person name="Costello J.C."/>
            <person name="Coyne J.A."/>
            <person name="Daub J."/>
            <person name="David R.G."/>
            <person name="Delcher A.L."/>
            <person name="Delehaunty K."/>
            <person name="Do C.B."/>
            <person name="Ebling H."/>
            <person name="Edwards K."/>
            <person name="Eickbush T."/>
            <person name="Evans J.D."/>
            <person name="Filipski A."/>
            <person name="Findeiss S."/>
            <person name="Freyhult E."/>
            <person name="Fulton L."/>
            <person name="Fulton R."/>
            <person name="Garcia A.C."/>
            <person name="Gardiner A."/>
            <person name="Garfield D.A."/>
            <person name="Garvin B.E."/>
            <person name="Gibson G."/>
            <person name="Gilbert D."/>
            <person name="Gnerre S."/>
            <person name="Godfrey J."/>
            <person name="Good R."/>
            <person name="Gotea V."/>
            <person name="Gravely B."/>
            <person name="Greenberg A.J."/>
            <person name="Griffiths-Jones S."/>
            <person name="Gross S."/>
            <person name="Guigo R."/>
            <person name="Gustafson E.A."/>
            <person name="Haerty W."/>
            <person name="Hahn M.W."/>
            <person name="Halligan D.L."/>
            <person name="Halpern A.L."/>
            <person name="Halter G.M."/>
            <person name="Han M.V."/>
            <person name="Heger A."/>
            <person name="Hillier L."/>
            <person name="Hinrichs A.S."/>
            <person name="Holmes I."/>
            <person name="Hoskins R.A."/>
            <person name="Hubisz M.J."/>
            <person name="Hultmark D."/>
            <person name="Huntley M.A."/>
            <person name="Jaffe D.B."/>
            <person name="Jagadeeshan S."/>
            <person name="Jeck W.R."/>
            <person name="Johnson J."/>
            <person name="Jones C.D."/>
            <person name="Jordan W.C."/>
            <person name="Karpen G.H."/>
            <person name="Kataoka E."/>
            <person name="Keightley P.D."/>
            <person name="Kheradpour P."/>
            <person name="Kirkness E.F."/>
            <person name="Koerich L.B."/>
            <person name="Kristiansen K."/>
            <person name="Kudrna D."/>
            <person name="Kulathinal R.J."/>
            <person name="Kumar S."/>
            <person name="Kwok R."/>
            <person name="Lander E."/>
            <person name="Langley C.H."/>
            <person name="Lapoint R."/>
            <person name="Lazzaro B.P."/>
            <person name="Lee S.J."/>
            <person name="Levesque L."/>
            <person name="Li R."/>
            <person name="Lin C.F."/>
            <person name="Lin M.F."/>
            <person name="Lindblad-Toh K."/>
            <person name="Llopart A."/>
            <person name="Long M."/>
            <person name="Low L."/>
            <person name="Lozovsky E."/>
            <person name="Lu J."/>
            <person name="Luo M."/>
            <person name="Machado C.A."/>
            <person name="Makalowski W."/>
            <person name="Marzo M."/>
            <person name="Matsuda M."/>
            <person name="Matzkin L."/>
            <person name="McAllister B."/>
            <person name="McBride C.S."/>
            <person name="McKernan B."/>
            <person name="McKernan K."/>
            <person name="Mendez-Lago M."/>
            <person name="Minx P."/>
            <person name="Mollenhauer M.U."/>
            <person name="Montooth K."/>
            <person name="Mount S.M."/>
            <person name="Mu X."/>
            <person name="Myers E."/>
            <person name="Negre B."/>
            <person name="Newfeld S."/>
            <person name="Nielsen R."/>
            <person name="Noor M.A."/>
            <person name="O'Grady P."/>
            <person name="Pachter L."/>
            <person name="Papaceit M."/>
            <person name="Parisi M.J."/>
            <person name="Parisi M."/>
            <person name="Parts L."/>
            <person name="Pedersen J.S."/>
            <person name="Pesole G."/>
            <person name="Phillippy A.M."/>
            <person name="Ponting C.P."/>
            <person name="Pop M."/>
            <person name="Porcelli D."/>
            <person name="Powell J.R."/>
            <person name="Prohaska S."/>
            <person name="Pruitt K."/>
            <person name="Puig M."/>
            <person name="Quesneville H."/>
            <person name="Ram K.R."/>
            <person name="Rand D."/>
            <person name="Rasmussen M.D."/>
            <person name="Reed L.K."/>
            <person name="Reenan R."/>
            <person name="Reily A."/>
            <person name="Remington K.A."/>
            <person name="Rieger T.T."/>
            <person name="Ritchie M.G."/>
            <person name="Robin C."/>
            <person name="Rogers Y.H."/>
            <person name="Rohde C."/>
            <person name="Rozas J."/>
            <person name="Rubenfield M.J."/>
            <person name="Ruiz A."/>
            <person name="Russo S."/>
            <person name="Salzberg S.L."/>
            <person name="Sanchez-Gracia A."/>
            <person name="Saranga D.J."/>
            <person name="Sato H."/>
            <person name="Schaeffer S.W."/>
            <person name="Schatz M.C."/>
            <person name="Schlenke T."/>
            <person name="Schwartz R."/>
            <person name="Segarra C."/>
            <person name="Singh R.S."/>
            <person name="Sirot L."/>
            <person name="Sirota M."/>
            <person name="Sisneros N.B."/>
            <person name="Smith C.D."/>
            <person name="Smith T.F."/>
            <person name="Spieth J."/>
            <person name="Stage D.E."/>
            <person name="Stark A."/>
            <person name="Stephan W."/>
            <person name="Strausberg R.L."/>
            <person name="Strempel S."/>
            <person name="Sturgill D."/>
            <person name="Sutton G."/>
            <person name="Sutton G.G."/>
            <person name="Tao W."/>
            <person name="Teichmann S."/>
            <person name="Tobari Y.N."/>
            <person name="Tomimura Y."/>
            <person name="Tsolas J.M."/>
            <person name="Valente V.L."/>
            <person name="Venter E."/>
            <person name="Venter J.C."/>
            <person name="Vicario S."/>
            <person name="Vieira F.G."/>
            <person name="Vilella A.J."/>
            <person name="Villasante A."/>
            <person name="Walenz B."/>
            <person name="Wang J."/>
            <person name="Wasserman M."/>
            <person name="Watts T."/>
            <person name="Wilson D."/>
            <person name="Wilson R.K."/>
            <person name="Wing R.A."/>
            <person name="Wolfner M.F."/>
            <person name="Wong A."/>
            <person name="Wong G.K."/>
            <person name="Wu C.I."/>
            <person name="Wu G."/>
            <person name="Yamamoto D."/>
            <person name="Yang H.P."/>
            <person name="Yang S.P."/>
            <person name="Yorke J.A."/>
            <person name="Yoshida K."/>
            <person name="Zdobnov E."/>
            <person name="Zhang P."/>
            <person name="Zhang Y."/>
            <person name="Zimin A.V."/>
            <person name="Baldwin J."/>
            <person name="Abdouelleil A."/>
            <person name="Abdulkadir J."/>
            <person name="Abebe A."/>
            <person name="Abera B."/>
            <person name="Abreu J."/>
            <person name="Acer S.C."/>
            <person name="Aftuck L."/>
            <person name="Alexander A."/>
            <person name="An P."/>
            <person name="Anderson E."/>
            <person name="Anderson S."/>
            <person name="Arachi H."/>
            <person name="Azer M."/>
            <person name="Bachantsang P."/>
            <person name="Barry A."/>
            <person name="Bayul T."/>
            <person name="Berlin A."/>
            <person name="Bessette D."/>
            <person name="Bloom T."/>
            <person name="Blye J."/>
            <person name="Boguslavskiy L."/>
            <person name="Bonnet C."/>
            <person name="Boukhgalter B."/>
            <person name="Bourzgui I."/>
            <person name="Brown A."/>
            <person name="Cahill P."/>
            <person name="Channer S."/>
            <person name="Cheshatsang Y."/>
            <person name="Chuda L."/>
            <person name="Citroen M."/>
            <person name="Collymore A."/>
            <person name="Cooke P."/>
            <person name="Costello M."/>
            <person name="D'Aco K."/>
            <person name="Daza R."/>
            <person name="De Haan G."/>
            <person name="DeGray S."/>
            <person name="DeMaso C."/>
            <person name="Dhargay N."/>
            <person name="Dooley K."/>
            <person name="Dooley E."/>
            <person name="Doricent M."/>
            <person name="Dorje P."/>
            <person name="Dorjee K."/>
            <person name="Dupes A."/>
            <person name="Elong R."/>
            <person name="Falk J."/>
            <person name="Farina A."/>
            <person name="Faro S."/>
            <person name="Ferguson D."/>
            <person name="Fisher S."/>
            <person name="Foley C.D."/>
            <person name="Franke A."/>
            <person name="Friedrich D."/>
            <person name="Gadbois L."/>
            <person name="Gearin G."/>
            <person name="Gearin C.R."/>
            <person name="Giannoukos G."/>
            <person name="Goode T."/>
            <person name="Graham J."/>
            <person name="Grandbois E."/>
            <person name="Grewal S."/>
            <person name="Gyaltsen K."/>
            <person name="Hafez N."/>
            <person name="Hagos B."/>
            <person name="Hall J."/>
            <person name="Henson C."/>
            <person name="Hollinger A."/>
            <person name="Honan T."/>
            <person name="Huard M.D."/>
            <person name="Hughes L."/>
            <person name="Hurhula B."/>
            <person name="Husby M.E."/>
            <person name="Kamat A."/>
            <person name="Kanga B."/>
            <person name="Kashin S."/>
            <person name="Khazanovich D."/>
            <person name="Kisner P."/>
            <person name="Lance K."/>
            <person name="Lara M."/>
            <person name="Lee W."/>
            <person name="Lennon N."/>
            <person name="Letendre F."/>
            <person name="LeVine R."/>
            <person name="Lipovsky A."/>
            <person name="Liu X."/>
            <person name="Liu J."/>
            <person name="Liu S."/>
            <person name="Lokyitsang T."/>
            <person name="Lokyitsang Y."/>
            <person name="Lubonja R."/>
            <person name="Lui A."/>
            <person name="MacDonald P."/>
            <person name="Magnisalis V."/>
            <person name="Maru K."/>
            <person name="Matthews C."/>
            <person name="McCusker W."/>
            <person name="McDonough S."/>
            <person name="Mehta T."/>
            <person name="Meldrim J."/>
            <person name="Meneus L."/>
            <person name="Mihai O."/>
            <person name="Mihalev A."/>
            <person name="Mihova T."/>
            <person name="Mittelman R."/>
            <person name="Mlenga V."/>
            <person name="Montmayeur A."/>
            <person name="Mulrain L."/>
            <person name="Navidi A."/>
            <person name="Naylor J."/>
            <person name="Negash T."/>
            <person name="Nguyen T."/>
            <person name="Nguyen N."/>
            <person name="Nicol R."/>
            <person name="Norbu C."/>
            <person name="Norbu N."/>
            <person name="Novod N."/>
            <person name="O'Neill B."/>
            <person name="Osman S."/>
            <person name="Markiewicz E."/>
            <person name="Oyono O.L."/>
            <person name="Patti C."/>
            <person name="Phunkhang P."/>
            <person name="Pierre F."/>
            <person name="Priest M."/>
            <person name="Raghuraman S."/>
            <person name="Rege F."/>
            <person name="Reyes R."/>
            <person name="Rise C."/>
            <person name="Rogov P."/>
            <person name="Ross K."/>
            <person name="Ryan E."/>
            <person name="Settipalli S."/>
            <person name="Shea T."/>
            <person name="Sherpa N."/>
            <person name="Shi L."/>
            <person name="Shih D."/>
            <person name="Sparrow T."/>
            <person name="Spaulding J."/>
            <person name="Stalker J."/>
            <person name="Stange-Thomann N."/>
            <person name="Stavropoulos S."/>
            <person name="Stone C."/>
            <person name="Strader C."/>
            <person name="Tesfaye S."/>
            <person name="Thomson T."/>
            <person name="Thoulutsang Y."/>
            <person name="Thoulutsang D."/>
            <person name="Topham K."/>
            <person name="Topping I."/>
            <person name="Tsamla T."/>
            <person name="Vassiliev H."/>
            <person name="Vo A."/>
            <person name="Wangchuk T."/>
            <person name="Wangdi T."/>
            <person name="Weiand M."/>
            <person name="Wilkinson J."/>
            <person name="Wilson A."/>
            <person name="Yadav S."/>
            <person name="Young G."/>
            <person name="Yu Q."/>
            <person name="Zembek L."/>
            <person name="Zhong D."/>
            <person name="Zimmer A."/>
            <person name="Zwirko Z."/>
            <person name="Jaffe D.B."/>
            <person name="Alvarez P."/>
            <person name="Brockman W."/>
            <person name="Butler J."/>
            <person name="Chin C."/>
            <person name="Gnerre S."/>
            <person name="Grabherr M."/>
            <person name="Kleber M."/>
            <person name="Mauceli E."/>
            <person name="MacCallum I."/>
        </authorList>
    </citation>
    <scope>NUCLEOTIDE SEQUENCE [LARGE SCALE GENOMIC DNA]</scope>
    <source>
        <strain evidence="2">white501</strain>
    </source>
</reference>
<gene>
    <name evidence="1" type="primary">Dsim\GD12447</name>
    <name evidence="1" type="ORF">Dsim_GD12447</name>
</gene>
<sequence>MIHFGPLCFGNGATRAEPMAAELKPGCWLMWRYIRNSVVVVAAFAGSGARSRAAQDTTAQDQDLYRWATPLASPGEESSLGSGRRGCCVPASAAAAAAAAEVAAAAAAAPGCATQLRATFQRNVVAIPNRRQTRACAAHGRIARNKSSGTG</sequence>
<keyword evidence="2" id="KW-1185">Reference proteome</keyword>
<organism evidence="1 2">
    <name type="scientific">Drosophila simulans</name>
    <name type="common">Fruit fly</name>
    <dbReference type="NCBI Taxonomy" id="7240"/>
    <lineage>
        <taxon>Eukaryota</taxon>
        <taxon>Metazoa</taxon>
        <taxon>Ecdysozoa</taxon>
        <taxon>Arthropoda</taxon>
        <taxon>Hexapoda</taxon>
        <taxon>Insecta</taxon>
        <taxon>Pterygota</taxon>
        <taxon>Neoptera</taxon>
        <taxon>Endopterygota</taxon>
        <taxon>Diptera</taxon>
        <taxon>Brachycera</taxon>
        <taxon>Muscomorpha</taxon>
        <taxon>Ephydroidea</taxon>
        <taxon>Drosophilidae</taxon>
        <taxon>Drosophila</taxon>
        <taxon>Sophophora</taxon>
    </lineage>
</organism>